<proteinExistence type="predicted"/>
<name>A0A6M3JUQ0_9ZZZZ</name>
<sequence>MVILVNDTEVYYFNKHRDKRIVQLRRHADGTFHSKPVYMFNYEEPVIFIFDKDR</sequence>
<accession>A0A6M3JUQ0</accession>
<gene>
    <name evidence="1" type="ORF">MM415A02769_0001</name>
</gene>
<organism evidence="1">
    <name type="scientific">viral metagenome</name>
    <dbReference type="NCBI Taxonomy" id="1070528"/>
    <lineage>
        <taxon>unclassified sequences</taxon>
        <taxon>metagenomes</taxon>
        <taxon>organismal metagenomes</taxon>
    </lineage>
</organism>
<protein>
    <submittedName>
        <fullName evidence="1">Uncharacterized protein</fullName>
    </submittedName>
</protein>
<dbReference type="AlphaFoldDB" id="A0A6M3JUQ0"/>
<evidence type="ECO:0000313" key="1">
    <source>
        <dbReference type="EMBL" id="QJA72407.1"/>
    </source>
</evidence>
<reference evidence="1" key="1">
    <citation type="submission" date="2020-03" db="EMBL/GenBank/DDBJ databases">
        <title>The deep terrestrial virosphere.</title>
        <authorList>
            <person name="Holmfeldt K."/>
            <person name="Nilsson E."/>
            <person name="Simone D."/>
            <person name="Lopez-Fernandez M."/>
            <person name="Wu X."/>
            <person name="de Brujin I."/>
            <person name="Lundin D."/>
            <person name="Andersson A."/>
            <person name="Bertilsson S."/>
            <person name="Dopson M."/>
        </authorList>
    </citation>
    <scope>NUCLEOTIDE SEQUENCE</scope>
    <source>
        <strain evidence="1">MM415A02769</strain>
    </source>
</reference>
<dbReference type="EMBL" id="MT141949">
    <property type="protein sequence ID" value="QJA72407.1"/>
    <property type="molecule type" value="Genomic_DNA"/>
</dbReference>